<evidence type="ECO:0000313" key="2">
    <source>
        <dbReference type="Proteomes" id="UP000805193"/>
    </source>
</evidence>
<proteinExistence type="predicted"/>
<sequence>MRMRNTRFSEFQGSHVIPPPPEPFQRSRMNSATKCMTPMNIPWESLRNTTELGKRAIIKKKMHTMKQMRSFAKDKLTQIIAHVTGCVFQVCDRFLNAKRGLIKHACYKESVRHFDSRCFEVPRYSYALK</sequence>
<gene>
    <name evidence="1" type="ORF">HPB47_024428</name>
</gene>
<protein>
    <submittedName>
        <fullName evidence="1">Uncharacterized protein</fullName>
    </submittedName>
</protein>
<evidence type="ECO:0000313" key="1">
    <source>
        <dbReference type="EMBL" id="KAG0428594.1"/>
    </source>
</evidence>
<name>A0AC60Q5G4_IXOPE</name>
<keyword evidence="2" id="KW-1185">Reference proteome</keyword>
<organism evidence="1 2">
    <name type="scientific">Ixodes persulcatus</name>
    <name type="common">Taiga tick</name>
    <dbReference type="NCBI Taxonomy" id="34615"/>
    <lineage>
        <taxon>Eukaryota</taxon>
        <taxon>Metazoa</taxon>
        <taxon>Ecdysozoa</taxon>
        <taxon>Arthropoda</taxon>
        <taxon>Chelicerata</taxon>
        <taxon>Arachnida</taxon>
        <taxon>Acari</taxon>
        <taxon>Parasitiformes</taxon>
        <taxon>Ixodida</taxon>
        <taxon>Ixodoidea</taxon>
        <taxon>Ixodidae</taxon>
        <taxon>Ixodinae</taxon>
        <taxon>Ixodes</taxon>
    </lineage>
</organism>
<dbReference type="EMBL" id="JABSTQ010009506">
    <property type="protein sequence ID" value="KAG0428594.1"/>
    <property type="molecule type" value="Genomic_DNA"/>
</dbReference>
<comment type="caution">
    <text evidence="1">The sequence shown here is derived from an EMBL/GenBank/DDBJ whole genome shotgun (WGS) entry which is preliminary data.</text>
</comment>
<reference evidence="1 2" key="1">
    <citation type="journal article" date="2020" name="Cell">
        <title>Large-Scale Comparative Analyses of Tick Genomes Elucidate Their Genetic Diversity and Vector Capacities.</title>
        <authorList>
            <consortium name="Tick Genome and Microbiome Consortium (TIGMIC)"/>
            <person name="Jia N."/>
            <person name="Wang J."/>
            <person name="Shi W."/>
            <person name="Du L."/>
            <person name="Sun Y."/>
            <person name="Zhan W."/>
            <person name="Jiang J.F."/>
            <person name="Wang Q."/>
            <person name="Zhang B."/>
            <person name="Ji P."/>
            <person name="Bell-Sakyi L."/>
            <person name="Cui X.M."/>
            <person name="Yuan T.T."/>
            <person name="Jiang B.G."/>
            <person name="Yang W.F."/>
            <person name="Lam T.T."/>
            <person name="Chang Q.C."/>
            <person name="Ding S.J."/>
            <person name="Wang X.J."/>
            <person name="Zhu J.G."/>
            <person name="Ruan X.D."/>
            <person name="Zhao L."/>
            <person name="Wei J.T."/>
            <person name="Ye R.Z."/>
            <person name="Que T.C."/>
            <person name="Du C.H."/>
            <person name="Zhou Y.H."/>
            <person name="Cheng J.X."/>
            <person name="Dai P.F."/>
            <person name="Guo W.B."/>
            <person name="Han X.H."/>
            <person name="Huang E.J."/>
            <person name="Li L.F."/>
            <person name="Wei W."/>
            <person name="Gao Y.C."/>
            <person name="Liu J.Z."/>
            <person name="Shao H.Z."/>
            <person name="Wang X."/>
            <person name="Wang C.C."/>
            <person name="Yang T.C."/>
            <person name="Huo Q.B."/>
            <person name="Li W."/>
            <person name="Chen H.Y."/>
            <person name="Chen S.E."/>
            <person name="Zhou L.G."/>
            <person name="Ni X.B."/>
            <person name="Tian J.H."/>
            <person name="Sheng Y."/>
            <person name="Liu T."/>
            <person name="Pan Y.S."/>
            <person name="Xia L.Y."/>
            <person name="Li J."/>
            <person name="Zhao F."/>
            <person name="Cao W.C."/>
        </authorList>
    </citation>
    <scope>NUCLEOTIDE SEQUENCE [LARGE SCALE GENOMIC DNA]</scope>
    <source>
        <strain evidence="1">Iper-2018</strain>
    </source>
</reference>
<accession>A0AC60Q5G4</accession>
<dbReference type="Proteomes" id="UP000805193">
    <property type="component" value="Unassembled WGS sequence"/>
</dbReference>